<organism evidence="1 2">
    <name type="scientific">Melia azedarach</name>
    <name type="common">Chinaberry tree</name>
    <dbReference type="NCBI Taxonomy" id="155640"/>
    <lineage>
        <taxon>Eukaryota</taxon>
        <taxon>Viridiplantae</taxon>
        <taxon>Streptophyta</taxon>
        <taxon>Embryophyta</taxon>
        <taxon>Tracheophyta</taxon>
        <taxon>Spermatophyta</taxon>
        <taxon>Magnoliopsida</taxon>
        <taxon>eudicotyledons</taxon>
        <taxon>Gunneridae</taxon>
        <taxon>Pentapetalae</taxon>
        <taxon>rosids</taxon>
        <taxon>malvids</taxon>
        <taxon>Sapindales</taxon>
        <taxon>Meliaceae</taxon>
        <taxon>Melia</taxon>
    </lineage>
</organism>
<dbReference type="Proteomes" id="UP001164539">
    <property type="component" value="Chromosome 10"/>
</dbReference>
<reference evidence="1 2" key="1">
    <citation type="journal article" date="2023" name="Science">
        <title>Complex scaffold remodeling in plant triterpene biosynthesis.</title>
        <authorList>
            <person name="De La Pena R."/>
            <person name="Hodgson H."/>
            <person name="Liu J.C."/>
            <person name="Stephenson M.J."/>
            <person name="Martin A.C."/>
            <person name="Owen C."/>
            <person name="Harkess A."/>
            <person name="Leebens-Mack J."/>
            <person name="Jimenez L.E."/>
            <person name="Osbourn A."/>
            <person name="Sattely E.S."/>
        </authorList>
    </citation>
    <scope>NUCLEOTIDE SEQUENCE [LARGE SCALE GENOMIC DNA]</scope>
    <source>
        <strain evidence="2">cv. JPN11</strain>
        <tissue evidence="1">Leaf</tissue>
    </source>
</reference>
<gene>
    <name evidence="1" type="ORF">OWV82_018200</name>
</gene>
<name>A0ACC1XAC2_MELAZ</name>
<protein>
    <submittedName>
        <fullName evidence="1">IQ domain-containing protein</fullName>
    </submittedName>
</protein>
<sequence length="552" mass="62244">MGLSLSLLLPTWNEIFHKYFGFTNAVEKVIRRSTSFKTKGGEMALRTKSFKEEDLEAIRKFDGSDKIMTERSISFKSWDSGKAELKVFESSKEEVSHNKSSNSIILTEKFQENVKINKPTILLPEPVKIFSPRPVSELDAAATKLQKVYKSYRTRRNLADCAVVVEELWWKALDFAALKRSSVSFFNIEKPETAVSRWARARTRAAKVGKGLSKDEKAQKLALQHWLEAIDPRHRYGHNLHFYYDVWSSSKSTQPFFYWLDVGDGKEVNLEKCPRNVLQRQCIKYLGPKERETFEVVVESGKLIYRQTGMLVNTTEDSKWIFVLSTSRALYVGQKKKGVFQHSSFLSGGAITAAGRLVAHDGILEAIWPYSGHYLPTEENFKEFISFLEEYSVDLTNVKRYAIDEDSSSFKVTSFESKPKEAEDPSTIAKSSNSDAVDVSQAMTDTLATTDRRQDNMGANAPNVEAPAYDLAKRLSCKWTSGVGPRIGCVRDYPTNLQYQALEQVNLSPRVTPGSTRKPAPIPSPRPSPKILVSPRLAYMGMPSPRVPVAAT</sequence>
<accession>A0ACC1XAC2</accession>
<evidence type="ECO:0000313" key="1">
    <source>
        <dbReference type="EMBL" id="KAJ4708220.1"/>
    </source>
</evidence>
<evidence type="ECO:0000313" key="2">
    <source>
        <dbReference type="Proteomes" id="UP001164539"/>
    </source>
</evidence>
<proteinExistence type="predicted"/>
<comment type="caution">
    <text evidence="1">The sequence shown here is derived from an EMBL/GenBank/DDBJ whole genome shotgun (WGS) entry which is preliminary data.</text>
</comment>
<keyword evidence="2" id="KW-1185">Reference proteome</keyword>
<dbReference type="EMBL" id="CM051403">
    <property type="protein sequence ID" value="KAJ4708220.1"/>
    <property type="molecule type" value="Genomic_DNA"/>
</dbReference>